<evidence type="ECO:0000313" key="4">
    <source>
        <dbReference type="Proteomes" id="UP000077315"/>
    </source>
</evidence>
<dbReference type="InParanoid" id="A0A162T9T5"/>
<dbReference type="RefSeq" id="XP_018285132.1">
    <property type="nucleotide sequence ID" value="XM_018437255.1"/>
</dbReference>
<dbReference type="GeneID" id="28998161"/>
<dbReference type="Pfam" id="PF12937">
    <property type="entry name" value="F-box-like"/>
    <property type="match status" value="1"/>
</dbReference>
<dbReference type="Proteomes" id="UP000077315">
    <property type="component" value="Unassembled WGS sequence"/>
</dbReference>
<dbReference type="Gene3D" id="1.20.1280.50">
    <property type="match status" value="1"/>
</dbReference>
<feature type="domain" description="F-box" evidence="2">
    <location>
        <begin position="4"/>
        <end position="45"/>
    </location>
</feature>
<feature type="compositionally biased region" description="Polar residues" evidence="1">
    <location>
        <begin position="504"/>
        <end position="513"/>
    </location>
</feature>
<accession>A0A162T9T5</accession>
<organism evidence="3 4">
    <name type="scientific">Phycomyces blakesleeanus (strain ATCC 8743b / DSM 1359 / FGSC 10004 / NBRC 33097 / NRRL 1555)</name>
    <dbReference type="NCBI Taxonomy" id="763407"/>
    <lineage>
        <taxon>Eukaryota</taxon>
        <taxon>Fungi</taxon>
        <taxon>Fungi incertae sedis</taxon>
        <taxon>Mucoromycota</taxon>
        <taxon>Mucoromycotina</taxon>
        <taxon>Mucoromycetes</taxon>
        <taxon>Mucorales</taxon>
        <taxon>Phycomycetaceae</taxon>
        <taxon>Phycomyces</taxon>
    </lineage>
</organism>
<name>A0A162T9T5_PHYB8</name>
<dbReference type="InterPro" id="IPR001810">
    <property type="entry name" value="F-box_dom"/>
</dbReference>
<dbReference type="SUPFAM" id="SSF81383">
    <property type="entry name" value="F-box domain"/>
    <property type="match status" value="1"/>
</dbReference>
<dbReference type="VEuPathDB" id="FungiDB:PHYBLDRAFT_174476"/>
<protein>
    <recommendedName>
        <fullName evidence="2">F-box domain-containing protein</fullName>
    </recommendedName>
</protein>
<reference evidence="4" key="1">
    <citation type="submission" date="2015-06" db="EMBL/GenBank/DDBJ databases">
        <title>Expansion of signal transduction pathways in fungi by whole-genome duplication.</title>
        <authorList>
            <consortium name="DOE Joint Genome Institute"/>
            <person name="Corrochano L.M."/>
            <person name="Kuo A."/>
            <person name="Marcet-Houben M."/>
            <person name="Polaino S."/>
            <person name="Salamov A."/>
            <person name="Villalobos J.M."/>
            <person name="Alvarez M.I."/>
            <person name="Avalos J."/>
            <person name="Benito E.P."/>
            <person name="Benoit I."/>
            <person name="Burger G."/>
            <person name="Camino L.P."/>
            <person name="Canovas D."/>
            <person name="Cerda-Olmedo E."/>
            <person name="Cheng J.-F."/>
            <person name="Dominguez A."/>
            <person name="Elias M."/>
            <person name="Eslava A.P."/>
            <person name="Glaser F."/>
            <person name="Grimwood J."/>
            <person name="Gutierrez G."/>
            <person name="Heitman J."/>
            <person name="Henrissat B."/>
            <person name="Iturriaga E.A."/>
            <person name="Lang B.F."/>
            <person name="Lavin J.L."/>
            <person name="Lee S."/>
            <person name="Li W."/>
            <person name="Lindquist E."/>
            <person name="Lopez-Garcia S."/>
            <person name="Luque E.M."/>
            <person name="Marcos A.T."/>
            <person name="Martin J."/>
            <person name="McCluskey K."/>
            <person name="Medina H.R."/>
            <person name="Miralles-Duran A."/>
            <person name="Miyazaki A."/>
            <person name="Munoz-Torres E."/>
            <person name="Oguiza J.A."/>
            <person name="Ohm R."/>
            <person name="Olmedo M."/>
            <person name="Orejas M."/>
            <person name="Ortiz-Castellanos L."/>
            <person name="Pisabarro A.G."/>
            <person name="Rodriguez-Romero J."/>
            <person name="Ruiz-Herrera J."/>
            <person name="Ruiz-Vazquez R."/>
            <person name="Sanz C."/>
            <person name="Schackwitz W."/>
            <person name="Schmutz J."/>
            <person name="Shahriari M."/>
            <person name="Shelest E."/>
            <person name="Silva-Franco F."/>
            <person name="Soanes D."/>
            <person name="Syed K."/>
            <person name="Tagua V.G."/>
            <person name="Talbot N.J."/>
            <person name="Thon M."/>
            <person name="De vries R.P."/>
            <person name="Wiebenga A."/>
            <person name="Yadav J.S."/>
            <person name="Braun E.L."/>
            <person name="Baker S."/>
            <person name="Garre V."/>
            <person name="Horwitz B."/>
            <person name="Torres-Martinez S."/>
            <person name="Idnurm A."/>
            <person name="Herrera-Estrella A."/>
            <person name="Gabaldon T."/>
            <person name="Grigoriev I.V."/>
        </authorList>
    </citation>
    <scope>NUCLEOTIDE SEQUENCE [LARGE SCALE GENOMIC DNA]</scope>
    <source>
        <strain evidence="4">NRRL 1555(-)</strain>
    </source>
</reference>
<gene>
    <name evidence="3" type="ORF">PHYBLDRAFT_174476</name>
</gene>
<dbReference type="EMBL" id="KV441025">
    <property type="protein sequence ID" value="OAD67092.1"/>
    <property type="molecule type" value="Genomic_DNA"/>
</dbReference>
<evidence type="ECO:0000256" key="1">
    <source>
        <dbReference type="SAM" id="MobiDB-lite"/>
    </source>
</evidence>
<keyword evidence="4" id="KW-1185">Reference proteome</keyword>
<evidence type="ECO:0000313" key="3">
    <source>
        <dbReference type="EMBL" id="OAD67092.1"/>
    </source>
</evidence>
<sequence length="650" mass="74982">MLASALPFEIISNIALRLSLKDKKTCTTVCRAWKEPFQRYLWDTIELDQKSQLVDEASQYSISLIYRTNGYRVRKLTLDTCWFPTPEECTTYARYFGNVEHLNLQLIHFAIQPAKTLKLDVWNSLRHLQITTKTYYNHFRVKDFLNNIPPIHHLTQLSIDPHMGSNSVINSEEELDVIHALFPRLEYLSAGLTLAPPKEKDAKRTSPALPASNMLQARFNKGVVSIDCLDYFSKKYPNIHTLKFNIVSKVSKVKEVSSKLAQGLLDLPFLFPRLKKLYISEILDFDCNYIPICPLLAQFGVGLKNIHYSLVTHNKLHTEYPVDAINLVCCNLPTIETLSLDLSQAKSNMYTIVAKLGVYPRLVSLDLSVPQTSVALDVLLDYCFNLKTIKLKSQTLFTKSDLIGNLPRHGLENLELSGSIIDMSVFTHVSFRCLNLKQLVVKDVSIQGLLSKTGNLCIDMPHTHLRLLDFRRVRFYGSTDYSCDKSTMINIIVLERDYHHSSINNIPPSQNHIQDQDQDQDQDQEQERKQDHETISLNLLLSNRNPQGPKNTWIHQYSEGRFYRYRYRSSEIPVRILLDPEVTYAQSYFRKFEDNAKSYTKRADITRYEDGLIAKRFWKSDLHRGRSTLRCGSIEQCSINGTRPFDNIKE</sequence>
<dbReference type="OrthoDB" id="10459655at2759"/>
<dbReference type="InterPro" id="IPR036047">
    <property type="entry name" value="F-box-like_dom_sf"/>
</dbReference>
<evidence type="ECO:0000259" key="2">
    <source>
        <dbReference type="Pfam" id="PF12937"/>
    </source>
</evidence>
<dbReference type="Gene3D" id="3.80.10.10">
    <property type="entry name" value="Ribonuclease Inhibitor"/>
    <property type="match status" value="1"/>
</dbReference>
<dbReference type="SUPFAM" id="SSF52047">
    <property type="entry name" value="RNI-like"/>
    <property type="match status" value="1"/>
</dbReference>
<dbReference type="AlphaFoldDB" id="A0A162T9T5"/>
<feature type="region of interest" description="Disordered" evidence="1">
    <location>
        <begin position="504"/>
        <end position="531"/>
    </location>
</feature>
<dbReference type="InterPro" id="IPR032675">
    <property type="entry name" value="LRR_dom_sf"/>
</dbReference>
<proteinExistence type="predicted"/>